<evidence type="ECO:0000313" key="3">
    <source>
        <dbReference type="EMBL" id="CAA9450053.1"/>
    </source>
</evidence>
<reference evidence="3" key="1">
    <citation type="submission" date="2020-02" db="EMBL/GenBank/DDBJ databases">
        <authorList>
            <person name="Meier V. D."/>
        </authorList>
    </citation>
    <scope>NUCLEOTIDE SEQUENCE</scope>
    <source>
        <strain evidence="3">AVDCRST_MAG78</strain>
    </source>
</reference>
<accession>A0A6J4QUM4</accession>
<dbReference type="Gene3D" id="3.40.190.10">
    <property type="entry name" value="Periplasmic binding protein-like II"/>
    <property type="match status" value="2"/>
</dbReference>
<dbReference type="InterPro" id="IPR005119">
    <property type="entry name" value="LysR_subst-bd"/>
</dbReference>
<dbReference type="AlphaFoldDB" id="A0A6J4QUM4"/>
<feature type="region of interest" description="Disordered" evidence="1">
    <location>
        <begin position="81"/>
        <end position="100"/>
    </location>
</feature>
<protein>
    <recommendedName>
        <fullName evidence="2">LysR substrate-binding domain-containing protein</fullName>
    </recommendedName>
</protein>
<organism evidence="3">
    <name type="scientific">uncultured Rubrobacteraceae bacterium</name>
    <dbReference type="NCBI Taxonomy" id="349277"/>
    <lineage>
        <taxon>Bacteria</taxon>
        <taxon>Bacillati</taxon>
        <taxon>Actinomycetota</taxon>
        <taxon>Rubrobacteria</taxon>
        <taxon>Rubrobacterales</taxon>
        <taxon>Rubrobacteraceae</taxon>
        <taxon>environmental samples</taxon>
    </lineage>
</organism>
<feature type="domain" description="LysR substrate-binding" evidence="2">
    <location>
        <begin position="1"/>
        <end position="67"/>
    </location>
</feature>
<gene>
    <name evidence="3" type="ORF">AVDCRST_MAG78-3306</name>
</gene>
<dbReference type="Pfam" id="PF03466">
    <property type="entry name" value="LysR_substrate"/>
    <property type="match status" value="1"/>
</dbReference>
<dbReference type="SUPFAM" id="SSF53850">
    <property type="entry name" value="Periplasmic binding protein-like II"/>
    <property type="match status" value="1"/>
</dbReference>
<name>A0A6J4QUM4_9ACTN</name>
<dbReference type="EMBL" id="CADCVB010000218">
    <property type="protein sequence ID" value="CAA9450053.1"/>
    <property type="molecule type" value="Genomic_DNA"/>
</dbReference>
<evidence type="ECO:0000256" key="1">
    <source>
        <dbReference type="SAM" id="MobiDB-lite"/>
    </source>
</evidence>
<sequence>MQTIVGLVAGGTGVTLVPASLRNLRRKGVAYKSVHGLSPTVELGVIWRPDDPRVVLDSFLRVTREGFRGEARWTSISRKDIGRSATSPNEHSGRWLARST</sequence>
<evidence type="ECO:0000259" key="2">
    <source>
        <dbReference type="Pfam" id="PF03466"/>
    </source>
</evidence>
<proteinExistence type="predicted"/>